<dbReference type="Proteomes" id="UP000824120">
    <property type="component" value="Chromosome 1"/>
</dbReference>
<proteinExistence type="predicted"/>
<comment type="caution">
    <text evidence="1">The sequence shown here is derived from an EMBL/GenBank/DDBJ whole genome shotgun (WGS) entry which is preliminary data.</text>
</comment>
<name>A0A9J6B6B2_SOLCO</name>
<evidence type="ECO:0000313" key="2">
    <source>
        <dbReference type="Proteomes" id="UP000824120"/>
    </source>
</evidence>
<keyword evidence="2" id="KW-1185">Reference proteome</keyword>
<dbReference type="AlphaFoldDB" id="A0A9J6B6B2"/>
<organism evidence="1 2">
    <name type="scientific">Solanum commersonii</name>
    <name type="common">Commerson's wild potato</name>
    <name type="synonym">Commerson's nightshade</name>
    <dbReference type="NCBI Taxonomy" id="4109"/>
    <lineage>
        <taxon>Eukaryota</taxon>
        <taxon>Viridiplantae</taxon>
        <taxon>Streptophyta</taxon>
        <taxon>Embryophyta</taxon>
        <taxon>Tracheophyta</taxon>
        <taxon>Spermatophyta</taxon>
        <taxon>Magnoliopsida</taxon>
        <taxon>eudicotyledons</taxon>
        <taxon>Gunneridae</taxon>
        <taxon>Pentapetalae</taxon>
        <taxon>asterids</taxon>
        <taxon>lamiids</taxon>
        <taxon>Solanales</taxon>
        <taxon>Solanaceae</taxon>
        <taxon>Solanoideae</taxon>
        <taxon>Solaneae</taxon>
        <taxon>Solanum</taxon>
    </lineage>
</organism>
<sequence length="148" mass="17830">MDFMKSKKESDNNPPTYSTILMDDENIEVFDLNDKREVILVLENSDLRWKNESWQVMSRYLDTVCYTTTVYKYKMHYEIILSATRSCEFQHFYPANTKKKVAVKYNYLVYIDGFNKAMLYENANKKHSWFIKICGNIFGRHIPNWFCR</sequence>
<gene>
    <name evidence="1" type="ORF">H5410_003864</name>
</gene>
<dbReference type="OrthoDB" id="1743486at2759"/>
<protein>
    <submittedName>
        <fullName evidence="1">Uncharacterized protein</fullName>
    </submittedName>
</protein>
<dbReference type="EMBL" id="JACXVP010000001">
    <property type="protein sequence ID" value="KAG5632147.1"/>
    <property type="molecule type" value="Genomic_DNA"/>
</dbReference>
<evidence type="ECO:0000313" key="1">
    <source>
        <dbReference type="EMBL" id="KAG5632147.1"/>
    </source>
</evidence>
<reference evidence="1 2" key="1">
    <citation type="submission" date="2020-09" db="EMBL/GenBank/DDBJ databases">
        <title>De no assembly of potato wild relative species, Solanum commersonii.</title>
        <authorList>
            <person name="Cho K."/>
        </authorList>
    </citation>
    <scope>NUCLEOTIDE SEQUENCE [LARGE SCALE GENOMIC DNA]</scope>
    <source>
        <strain evidence="1">LZ3.2</strain>
        <tissue evidence="1">Leaf</tissue>
    </source>
</reference>
<accession>A0A9J6B6B2</accession>